<dbReference type="PATRIC" id="fig|186479.3.peg.2830"/>
<dbReference type="InterPro" id="IPR011009">
    <property type="entry name" value="Kinase-like_dom_sf"/>
</dbReference>
<evidence type="ECO:0000313" key="3">
    <source>
        <dbReference type="Proteomes" id="UP000050509"/>
    </source>
</evidence>
<dbReference type="AlphaFoldDB" id="A0A0P9F0I8"/>
<organism evidence="2 3">
    <name type="scientific">Kouleothrix aurantiaca</name>
    <dbReference type="NCBI Taxonomy" id="186479"/>
    <lineage>
        <taxon>Bacteria</taxon>
        <taxon>Bacillati</taxon>
        <taxon>Chloroflexota</taxon>
        <taxon>Chloroflexia</taxon>
        <taxon>Chloroflexales</taxon>
        <taxon>Roseiflexineae</taxon>
        <taxon>Roseiflexaceae</taxon>
        <taxon>Kouleothrix</taxon>
    </lineage>
</organism>
<sequence length="349" mass="38202">MRDAIGLAPGASAALAFLAQGEYNINYRLMQGDQTHCVLRVNVGSQIGQAGGAQIAYEAAALRLLGSHGVAPRLLYVDDTLAALPYGLLAMEYLPGDPLDYASPAQIAVAAGTLARLHSIAAPPGAPFIRRRALHDDLAEGREWLAPYLACERAPAHLRALFATLLERAAESAARDAGRFPAPFALVHTDVQAHNWIVSVQLPAGRQQQATDSGQMTHGTLPTAHCKLVDWERPLVDDPTYDLAHFLIPTTTQWKCGVIFTEAERDHFLAAYAAARPDLDPAELGERLRVRLPFILLRAIGWCAGAWVEYTGPGRAIDNRDTLAKIEEYLQEPYLRALFRDWLGDERSR</sequence>
<gene>
    <name evidence="2" type="ORF">SE17_30535</name>
</gene>
<protein>
    <recommendedName>
        <fullName evidence="1">Aminoglycoside phosphotransferase domain-containing protein</fullName>
    </recommendedName>
</protein>
<dbReference type="InterPro" id="IPR051678">
    <property type="entry name" value="AGP_Transferase"/>
</dbReference>
<proteinExistence type="predicted"/>
<comment type="caution">
    <text evidence="2">The sequence shown here is derived from an EMBL/GenBank/DDBJ whole genome shotgun (WGS) entry which is preliminary data.</text>
</comment>
<reference evidence="2 3" key="1">
    <citation type="submission" date="2015-09" db="EMBL/GenBank/DDBJ databases">
        <title>Draft genome sequence of Kouleothrix aurantiaca JCM 19913.</title>
        <authorList>
            <person name="Hemp J."/>
        </authorList>
    </citation>
    <scope>NUCLEOTIDE SEQUENCE [LARGE SCALE GENOMIC DNA]</scope>
    <source>
        <strain evidence="2 3">COM-B</strain>
    </source>
</reference>
<keyword evidence="3" id="KW-1185">Reference proteome</keyword>
<dbReference type="PANTHER" id="PTHR21310">
    <property type="entry name" value="AMINOGLYCOSIDE PHOSPHOTRANSFERASE-RELATED-RELATED"/>
    <property type="match status" value="1"/>
</dbReference>
<feature type="domain" description="Aminoglycoside phosphotransferase" evidence="1">
    <location>
        <begin position="17"/>
        <end position="199"/>
    </location>
</feature>
<evidence type="ECO:0000313" key="2">
    <source>
        <dbReference type="EMBL" id="KPV49806.1"/>
    </source>
</evidence>
<dbReference type="SUPFAM" id="SSF56112">
    <property type="entry name" value="Protein kinase-like (PK-like)"/>
    <property type="match status" value="1"/>
</dbReference>
<dbReference type="EMBL" id="LJCR01001738">
    <property type="protein sequence ID" value="KPV49806.1"/>
    <property type="molecule type" value="Genomic_DNA"/>
</dbReference>
<dbReference type="Pfam" id="PF01636">
    <property type="entry name" value="APH"/>
    <property type="match status" value="1"/>
</dbReference>
<evidence type="ECO:0000259" key="1">
    <source>
        <dbReference type="Pfam" id="PF01636"/>
    </source>
</evidence>
<name>A0A0P9F0I8_9CHLR</name>
<dbReference type="Gene3D" id="3.90.1200.10">
    <property type="match status" value="1"/>
</dbReference>
<dbReference type="Proteomes" id="UP000050509">
    <property type="component" value="Unassembled WGS sequence"/>
</dbReference>
<dbReference type="InterPro" id="IPR002575">
    <property type="entry name" value="Aminoglycoside_PTrfase"/>
</dbReference>
<accession>A0A0P9F0I8</accession>